<dbReference type="Gene3D" id="3.20.100.20">
    <property type="match status" value="1"/>
</dbReference>
<dbReference type="PANTHER" id="PTHR12189">
    <property type="entry name" value="MRNA GUANINE-7- METHYLTRANSFERASE"/>
    <property type="match status" value="1"/>
</dbReference>
<evidence type="ECO:0000256" key="11">
    <source>
        <dbReference type="ARBA" id="ARBA00022723"/>
    </source>
</evidence>
<dbReference type="EC" id="2.1.1.56" evidence="4"/>
<accession>A0A2L0AQX4</accession>
<dbReference type="Pfam" id="PF10640">
    <property type="entry name" value="MCEL_TPase"/>
    <property type="match status" value="1"/>
</dbReference>
<evidence type="ECO:0000313" key="23">
    <source>
        <dbReference type="EMBL" id="AIE40711.1"/>
    </source>
</evidence>
<evidence type="ECO:0000256" key="19">
    <source>
        <dbReference type="ARBA" id="ARBA00033397"/>
    </source>
</evidence>
<dbReference type="EMBL" id="MT903345">
    <property type="protein sequence ID" value="QNP13874.1"/>
    <property type="molecule type" value="Genomic_DNA"/>
</dbReference>
<evidence type="ECO:0000313" key="26">
    <source>
        <dbReference type="EMBL" id="AUW64331.1"/>
    </source>
</evidence>
<keyword evidence="12" id="KW-0378">Hydrolase</keyword>
<evidence type="ECO:0000313" key="35">
    <source>
        <dbReference type="Proteomes" id="UP000117246"/>
    </source>
</evidence>
<dbReference type="InterPro" id="IPR046429">
    <property type="entry name" value="MCEL_NTPase_sf"/>
</dbReference>
<evidence type="ECO:0000313" key="36">
    <source>
        <dbReference type="Proteomes" id="UP000154371"/>
    </source>
</evidence>
<evidence type="ECO:0000256" key="5">
    <source>
        <dbReference type="ARBA" id="ARBA00012475"/>
    </source>
</evidence>
<comment type="subcellular location">
    <subcellularLocation>
        <location evidence="2">Virion</location>
    </subcellularLocation>
</comment>
<organismHost>
    <name type="scientific">Gliridae</name>
    <name type="common">dormice</name>
    <dbReference type="NCBI Taxonomy" id="30650"/>
</organismHost>
<dbReference type="Gene3D" id="3.40.50.150">
    <property type="entry name" value="Vaccinia Virus protein VP39"/>
    <property type="match status" value="1"/>
</dbReference>
<evidence type="ECO:0000256" key="3">
    <source>
        <dbReference type="ARBA" id="ARBA00008556"/>
    </source>
</evidence>
<organismHost>
    <name type="scientific">Mus musculus</name>
    <name type="common">Mouse</name>
    <dbReference type="NCBI Taxonomy" id="10090"/>
</organismHost>
<evidence type="ECO:0000256" key="9">
    <source>
        <dbReference type="ARBA" id="ARBA00022691"/>
    </source>
</evidence>
<dbReference type="GO" id="GO:0046872">
    <property type="term" value="F:metal ion binding"/>
    <property type="evidence" value="ECO:0007669"/>
    <property type="project" value="UniProtKB-KW"/>
</dbReference>
<keyword evidence="11" id="KW-0479">Metal-binding</keyword>
<keyword evidence="9" id="KW-0949">S-adenosyl-L-methionine</keyword>
<organismHost>
    <name type="scientific">Cynomys leucurus</name>
    <name type="common">White-tailed prairie dog</name>
    <dbReference type="NCBI Taxonomy" id="99825"/>
</organismHost>
<dbReference type="InterPro" id="IPR046428">
    <property type="entry name" value="MCEL_OB_dom_sf"/>
</dbReference>
<evidence type="ECO:0000313" key="30">
    <source>
        <dbReference type="EMBL" id="QNP12787.1"/>
    </source>
</evidence>
<dbReference type="Proteomes" id="UP000318069">
    <property type="component" value="Segment"/>
</dbReference>
<dbReference type="GO" id="GO:0004484">
    <property type="term" value="F:mRNA guanylyltransferase activity"/>
    <property type="evidence" value="ECO:0007669"/>
    <property type="project" value="UniProtKB-EC"/>
</dbReference>
<evidence type="ECO:0000256" key="17">
    <source>
        <dbReference type="ARBA" id="ARBA00030246"/>
    </source>
</evidence>
<evidence type="ECO:0000259" key="22">
    <source>
        <dbReference type="PROSITE" id="PS51562"/>
    </source>
</evidence>
<dbReference type="Pfam" id="PF21004">
    <property type="entry name" value="MCEL_GT_NTPase"/>
    <property type="match status" value="1"/>
</dbReference>
<dbReference type="EMBL" id="MT903337">
    <property type="protein sequence ID" value="QNP12425.1"/>
    <property type="molecule type" value="Genomic_DNA"/>
</dbReference>
<evidence type="ECO:0000256" key="15">
    <source>
        <dbReference type="ARBA" id="ARBA00022884"/>
    </source>
</evidence>
<evidence type="ECO:0000256" key="4">
    <source>
        <dbReference type="ARBA" id="ARBA00011926"/>
    </source>
</evidence>
<dbReference type="Proteomes" id="UP000516416">
    <property type="component" value="Segment"/>
</dbReference>
<evidence type="ECO:0000256" key="20">
    <source>
        <dbReference type="ARBA" id="ARBA00035028"/>
    </source>
</evidence>
<evidence type="ECO:0000313" key="31">
    <source>
        <dbReference type="EMBL" id="QNP13144.1"/>
    </source>
</evidence>
<dbReference type="EMBL" id="KJ642615">
    <property type="protein sequence ID" value="AIE40711.1"/>
    <property type="molecule type" value="Genomic_DNA"/>
</dbReference>
<evidence type="ECO:0000256" key="7">
    <source>
        <dbReference type="ARBA" id="ARBA00022603"/>
    </source>
</evidence>
<dbReference type="EMBL" id="MT903341">
    <property type="protein sequence ID" value="QNP13144.1"/>
    <property type="molecule type" value="Genomic_DNA"/>
</dbReference>
<keyword evidence="7" id="KW-0489">Methyltransferase</keyword>
<dbReference type="Pfam" id="PF21005">
    <property type="entry name" value="OB_MCEL_GT"/>
    <property type="match status" value="1"/>
</dbReference>
<organismHost>
    <name type="scientific">Cynomys mexicanus</name>
    <name type="common">Mexican prairie dog</name>
    <dbReference type="NCBI Taxonomy" id="99826"/>
</organismHost>
<dbReference type="PANTHER" id="PTHR12189:SF2">
    <property type="entry name" value="MRNA CAP GUANINE-N7 METHYLTRANSFERASE"/>
    <property type="match status" value="1"/>
</dbReference>
<evidence type="ECO:0000313" key="34">
    <source>
        <dbReference type="EMBL" id="QNP13874.1"/>
    </source>
</evidence>
<dbReference type="InterPro" id="IPR048425">
    <property type="entry name" value="MCEL_GT_NTPase"/>
</dbReference>
<dbReference type="InterPro" id="IPR039753">
    <property type="entry name" value="RG7MT1"/>
</dbReference>
<sequence length="845" mass="96822">MDANIVSSSTIATYIDALAKNASELEQRSTAYEINNELELVFIKPPLITLTNVVNISTIQESFIRFTVTNKEGIKIRTKIPLSKVHGLDVKNVQLVDAIDNIVWEKKSLVTENRLHKECLLRLSTEERHIFLDYKKYGSSIRLELVNLIQAKTKNFTIDFKLKYFLGSGAQSKSSLLHAINHPKSRPNTSLEIEFTPRDNETVPYDELIKELTTLSRHIFMASPENVILSPPINAPIKTFMLPKQDIVGLDLENLYAVTKTDGIPITIRVTSKGLYCYFTHLGYIIRYPVKRTIDSEVVVFGEAVKDKNWTVYLIKLIEPVNAISDRLEESKYVESKLVDICDRIVFKSKKYEGPFTTTSEVVDMLSTYLPKQPEGVILFYSKGPKSNIDFKIKKENTIDQTANVVFRYMSSEPIIFGESSIFIEYKKFTNDKGFPKEYGSGKIVLYNGVNYLNNIYCLEYINTHNEVGIKSVVVPIKFIAEFLVNGEILKPRIDKTMKYINSEDYYGNQHNIIVEHLRDQSIKIGDVFNEDKLSDVGHQYAANNDKFRLNPEVSYFTNKRTRGPLGILSNYVKTLLISMYCSKTFLDDSNKRKVLAIDFGNGADLEKYFYGEIALLVATDPDADAIARGNERYNKLNSGIKTKYYKFDYIQETIRSDTFVSSVREVFYFGKFNIIDWQFAIHYSFHPRHYATVMNNLSELTASGGKVLITTMDGDKLSKLTDKKTFIIHKNLPSSENYMSVEKIADDRIVVYNPSTMSTPMTEYIIKKNDIVRVFNEYGFVLVDNVDFATIIERSKKFINGASTMEDRPSTRNFFELNRGAIKCEGLDVEDLLSYYVVYVFSKR</sequence>
<dbReference type="Gene3D" id="2.40.50.830">
    <property type="match status" value="1"/>
</dbReference>
<evidence type="ECO:0000313" key="33">
    <source>
        <dbReference type="EMBL" id="QNP13693.1"/>
    </source>
</evidence>
<dbReference type="Pfam" id="PF03291">
    <property type="entry name" value="mRNA_G-N7_MeTrfase"/>
    <property type="match status" value="1"/>
</dbReference>
<feature type="domain" description="MRNA cap 0 methyltransferase" evidence="22">
    <location>
        <begin position="561"/>
        <end position="845"/>
    </location>
</feature>
<evidence type="ECO:0000256" key="21">
    <source>
        <dbReference type="ARBA" id="ARBA00044679"/>
    </source>
</evidence>
<dbReference type="InterPro" id="IPR046430">
    <property type="entry name" value="MCEL_TPase_sf"/>
</dbReference>
<dbReference type="InterPro" id="IPR029063">
    <property type="entry name" value="SAM-dependent_MTases_sf"/>
</dbReference>
<comment type="catalytic activity">
    <reaction evidence="21">
        <text>a 5'-end diphospho-ribonucleoside in mRNA + GTP + H(+) = a 5'-end (5'-triphosphoguanosine)-ribonucleoside in mRNA + diphosphate</text>
        <dbReference type="Rhea" id="RHEA:67012"/>
        <dbReference type="Rhea" id="RHEA-COMP:17165"/>
        <dbReference type="Rhea" id="RHEA-COMP:17166"/>
        <dbReference type="ChEBI" id="CHEBI:15378"/>
        <dbReference type="ChEBI" id="CHEBI:33019"/>
        <dbReference type="ChEBI" id="CHEBI:37565"/>
        <dbReference type="ChEBI" id="CHEBI:167616"/>
        <dbReference type="ChEBI" id="CHEBI:167617"/>
        <dbReference type="EC" id="2.7.7.50"/>
    </reaction>
</comment>
<keyword evidence="14" id="KW-0946">Virion</keyword>
<reference evidence="25" key="2">
    <citation type="journal article" date="2018" name="Lancet Infect. Dis.">
        <title>Genomic characterisation of human monkeypox virus in Nigeria.</title>
        <authorList>
            <person name="Faye O."/>
            <person name="Pratt C.B."/>
            <person name="Faye M."/>
            <person name="Fall G."/>
            <person name="Chitty J.A."/>
            <person name="Diagne M.M."/>
            <person name="Wiley M.R."/>
            <person name="Yinka-Ogunleye A.F."/>
            <person name="Aruna S."/>
            <person name="Etebu E.N."/>
            <person name="Aworabhi N."/>
            <person name="Ogoina D."/>
            <person name="Numbere W."/>
            <person name="Mba N."/>
            <person name="Palacios G."/>
            <person name="Sall A.A."/>
            <person name="Ihekweazu C."/>
        </authorList>
    </citation>
    <scope>NUCLEOTIDE SEQUENCE [LARGE SCALE GENOMIC DNA]</scope>
    <source>
        <strain evidence="25">MPXV_Nig_2017_297957</strain>
        <strain evidence="26">MPXV_Nig_2017_298464</strain>
    </source>
</reference>
<dbReference type="GO" id="GO:0004651">
    <property type="term" value="F:polynucleotide 5'-phosphatase activity"/>
    <property type="evidence" value="ECO:0007669"/>
    <property type="project" value="InterPro"/>
</dbReference>
<evidence type="ECO:0000256" key="6">
    <source>
        <dbReference type="ARBA" id="ARBA00020120"/>
    </source>
</evidence>
<evidence type="ECO:0000256" key="13">
    <source>
        <dbReference type="ARBA" id="ARBA00022842"/>
    </source>
</evidence>
<dbReference type="GO" id="GO:0003723">
    <property type="term" value="F:RNA binding"/>
    <property type="evidence" value="ECO:0007669"/>
    <property type="project" value="UniProtKB-KW"/>
</dbReference>
<gene>
    <name evidence="28" type="ORF">MPXV-M2940_FCT-096</name>
    <name evidence="29" type="ORF">MPXV-M2957_Lagos-096</name>
    <name evidence="30" type="ORF">MPXV-M3021_Delta-096</name>
    <name evidence="31" type="ORF">MPXV-M5320_M15_Bayelsa-089</name>
    <name evidence="24" type="ORF">MPXV-Nig_SEV71_2_82-091</name>
    <name evidence="32" type="ORF">MPXV-Singapore-096</name>
    <name evidence="33" type="ORF">MPXV-UK_P2-096</name>
    <name evidence="34" type="ORF">MPXV-UK_P3-096</name>
    <name evidence="23" type="ORF">MPXV-W_Nigeria-091</name>
    <name evidence="25" type="ORF">MPXV297957_087</name>
    <name evidence="26" type="ORF">MPXV298464_078</name>
    <name evidence="27" type="ORF">PDLMKLCO_00101</name>
</gene>
<dbReference type="Proteomes" id="UP000516430">
    <property type="component" value="Segment"/>
</dbReference>
<evidence type="ECO:0000256" key="2">
    <source>
        <dbReference type="ARBA" id="ARBA00004328"/>
    </source>
</evidence>
<accession>A0A0F6N7N0</accession>
<dbReference type="FunFam" id="3.30.470.140:FF:000001">
    <property type="entry name" value="mRNA-capping enzyme catalytic subunit"/>
    <property type="match status" value="1"/>
</dbReference>
<comment type="cofactor">
    <cofactor evidence="1">
        <name>Mg(2+)</name>
        <dbReference type="ChEBI" id="CHEBI:18420"/>
    </cofactor>
</comment>
<dbReference type="EMBL" id="MN648051">
    <property type="protein sequence ID" value="QGQ59821.1"/>
    <property type="molecule type" value="Genomic_DNA"/>
</dbReference>
<evidence type="ECO:0000313" key="27">
    <source>
        <dbReference type="EMBL" id="QGQ59821.1"/>
    </source>
</evidence>
<dbReference type="GO" id="GO:0050355">
    <property type="term" value="F:inorganic triphosphate phosphatase activity"/>
    <property type="evidence" value="ECO:0007669"/>
    <property type="project" value="InterPro"/>
</dbReference>
<protein>
    <recommendedName>
        <fullName evidence="6">mRNA-capping enzyme catalytic subunit</fullName>
        <ecNumber evidence="4">2.1.1.56</ecNumber>
        <ecNumber evidence="5">2.7.7.50</ecNumber>
        <ecNumber evidence="20">3.6.1.74</ecNumber>
    </recommendedName>
    <alternativeName>
        <fullName evidence="19">Virus termination factor large subunit</fullName>
    </alternativeName>
    <alternativeName>
        <fullName evidence="17">mRNA-capping enzyme 97 kDa subunit</fullName>
    </alternativeName>
    <alternativeName>
        <fullName evidence="18">mRNA-capping enzyme large subunit</fullName>
    </alternativeName>
</protein>
<dbReference type="EMBL" id="MG693724">
    <property type="protein sequence ID" value="AUW64331.1"/>
    <property type="molecule type" value="Genomic_DNA"/>
</dbReference>
<evidence type="ECO:0000313" key="28">
    <source>
        <dbReference type="EMBL" id="QNP12425.1"/>
    </source>
</evidence>
<evidence type="ECO:0000256" key="16">
    <source>
        <dbReference type="ARBA" id="ARBA00023268"/>
    </source>
</evidence>
<keyword evidence="13" id="KW-0460">Magnesium</keyword>
<keyword evidence="15" id="KW-0694">RNA-binding</keyword>
<keyword evidence="10" id="KW-0548">Nucleotidyltransferase</keyword>
<dbReference type="Gene3D" id="3.30.470.140">
    <property type="match status" value="1"/>
</dbReference>
<dbReference type="Proteomes" id="UP000516368">
    <property type="component" value="Segment"/>
</dbReference>
<organismHost>
    <name type="scientific">Homo sapiens</name>
    <name type="common">Human</name>
    <dbReference type="NCBI Taxonomy" id="9606"/>
</organismHost>
<dbReference type="InterPro" id="IPR019602">
    <property type="entry name" value="MCEL_TPase"/>
</dbReference>
<evidence type="ECO:0000256" key="14">
    <source>
        <dbReference type="ARBA" id="ARBA00022844"/>
    </source>
</evidence>
<evidence type="ECO:0000313" key="24">
    <source>
        <dbReference type="EMBL" id="AIE41065.1"/>
    </source>
</evidence>
<evidence type="ECO:0000256" key="18">
    <source>
        <dbReference type="ARBA" id="ARBA00033175"/>
    </source>
</evidence>
<evidence type="ECO:0000313" key="25">
    <source>
        <dbReference type="EMBL" id="AUW64179.1"/>
    </source>
</evidence>
<reference evidence="27 37" key="3">
    <citation type="submission" date="2019-11" db="EMBL/GenBank/DDBJ databases">
        <authorList>
            <person name="Cohen Gihon I."/>
            <person name="Israeli O."/>
            <person name="Shifman O."/>
            <person name="Erez N."/>
            <person name="Melamed S."/>
            <person name="Paran N."/>
            <person name="Beth-Din A."/>
            <person name="Zvi A."/>
        </authorList>
    </citation>
    <scope>NUCLEOTIDE SEQUENCE [LARGE SCALE GENOMIC DNA]</scope>
    <source>
        <strain evidence="27 37">Israel_2018</strain>
    </source>
</reference>
<organismHost>
    <name type="scientific">Cynomys gunnisoni</name>
    <name type="common">Gunnison's prairie dog</name>
    <name type="synonym">Spermophilus gunnisoni</name>
    <dbReference type="NCBI Taxonomy" id="45479"/>
</organismHost>
<comment type="similarity">
    <text evidence="3">In the N-terminal section; belongs to the dsDNA virus mRNA guanylyltransferase family.</text>
</comment>
<dbReference type="PROSITE" id="PS51562">
    <property type="entry name" value="RNA_CAP0_MT"/>
    <property type="match status" value="1"/>
</dbReference>
<evidence type="ECO:0000313" key="37">
    <source>
        <dbReference type="Proteomes" id="UP000424348"/>
    </source>
</evidence>
<reference evidence="28" key="4">
    <citation type="journal article" date="2022" name="J. Infect.">
        <title>Exportation of Monkeypox virus from the African continent.</title>
        <authorList>
            <person name="Mauldin M.R."/>
            <person name="McCollum A.M."/>
            <person name="Nakazawa Y.J."/>
            <person name="Mandra A."/>
            <person name="Whitehouse E.R."/>
            <person name="Davidson W."/>
            <person name="Zhao H."/>
            <person name="Gao J."/>
            <person name="Li Y."/>
            <person name="Doty J."/>
            <person name="Yinka-Ogunleye A."/>
            <person name="Akinpelu A."/>
            <person name="Aruna O."/>
            <person name="Naidoo D."/>
            <person name="Lewandowski K."/>
            <person name="Afrough B."/>
            <person name="Graham V."/>
            <person name="Aarons E."/>
            <person name="Hewson R."/>
            <person name="Vipond R."/>
            <person name="Dunning J."/>
            <person name="Chand M."/>
            <person name="Brown C."/>
            <person name="Cohen-Gihon I."/>
            <person name="Erez N."/>
            <person name="Shifman O."/>
            <person name="Israeli O."/>
            <person name="Sharon M."/>
            <person name="Schwartz E."/>
            <person name="Beth-Din A."/>
            <person name="Zvi A."/>
            <person name="Mak T.M."/>
            <person name="Ng Y.K."/>
            <person name="Cui L."/>
            <person name="Lin R.T.P."/>
            <person name="Olson V.A."/>
            <person name="Brooks T."/>
            <person name="Paran N."/>
            <person name="Ihekweazu C."/>
            <person name="Reynolds M.G."/>
        </authorList>
    </citation>
    <scope>NUCLEOTIDE SEQUENCE [LARGE SCALE GENOMIC DNA]</scope>
    <source>
        <strain evidence="28">MPXV-M2940_FCT</strain>
        <strain evidence="29">MPXV-M2957_Lagos</strain>
        <strain evidence="30">MPXV-M3021_Delta</strain>
        <strain evidence="31">MPXV-M5320_M15_Bayelsa</strain>
        <strain evidence="32">MPXV-Singapore</strain>
        <strain evidence="33">MPXV-UK_P2</strain>
        <strain evidence="34">MPXV-UK_P3</strain>
    </source>
</reference>
<organismHost>
    <name type="scientific">Cynomys ludovicianus</name>
    <name type="common">Black-tailed prairie dog</name>
    <dbReference type="NCBI Taxonomy" id="45480"/>
</organismHost>
<keyword evidence="8" id="KW-0808">Transferase</keyword>
<evidence type="ECO:0000313" key="29">
    <source>
        <dbReference type="EMBL" id="QNP12606.1"/>
    </source>
</evidence>
<organismHost>
    <name type="scientific">Cynomys parvidens</name>
    <name type="common">Utah prairie dog</name>
    <dbReference type="NCBI Taxonomy" id="99827"/>
</organismHost>
<evidence type="ECO:0000256" key="1">
    <source>
        <dbReference type="ARBA" id="ARBA00001946"/>
    </source>
</evidence>
<dbReference type="Proteomes" id="UP000117246">
    <property type="component" value="Segment"/>
</dbReference>
<dbReference type="Proteomes" id="UP000516456">
    <property type="component" value="Segment"/>
</dbReference>
<dbReference type="EC" id="3.6.1.74" evidence="20"/>
<proteinExistence type="inferred from homology"/>
<evidence type="ECO:0000256" key="8">
    <source>
        <dbReference type="ARBA" id="ARBA00022679"/>
    </source>
</evidence>
<dbReference type="Proteomes" id="UP000516377">
    <property type="component" value="Segment"/>
</dbReference>
<dbReference type="EMBL" id="KJ642617">
    <property type="protein sequence ID" value="AIE41065.1"/>
    <property type="molecule type" value="Genomic_DNA"/>
</dbReference>
<dbReference type="EMBL" id="MG693723">
    <property type="protein sequence ID" value="AUW64179.1"/>
    <property type="molecule type" value="Genomic_DNA"/>
</dbReference>
<organismHost>
    <name type="scientific">Heliosciurus ruwenzorii</name>
    <name type="common">Ruwenzori sun squirrel</name>
    <dbReference type="NCBI Taxonomy" id="226685"/>
</organismHost>
<dbReference type="Proteomes" id="UP000516353">
    <property type="component" value="Segment"/>
</dbReference>
<evidence type="ECO:0000313" key="32">
    <source>
        <dbReference type="EMBL" id="QNP13331.1"/>
    </source>
</evidence>
<reference evidence="35 36" key="1">
    <citation type="journal article" date="2015" name="Viruses">
        <title>A phylogeographic investigation of african monkeypox.</title>
        <authorList>
            <person name="Nakazawa Y."/>
            <person name="Mauldin M.R."/>
            <person name="Emerson G.L."/>
            <person name="Reynolds M.G."/>
            <person name="Lash R.R."/>
            <person name="Gao J."/>
            <person name="Zhao H."/>
            <person name="Li Y."/>
            <person name="Muyembe J.J."/>
            <person name="Kingebeni P.M."/>
            <person name="Wemakoy O."/>
            <person name="Malekani J."/>
            <person name="Karem K.L."/>
            <person name="Damon I.K."/>
            <person name="Carroll D.S."/>
        </authorList>
    </citation>
    <scope>NUCLEOTIDE SEQUENCE [LARGE SCALE GENOMIC DNA]</scope>
    <source>
        <strain evidence="24">Nigeria-SE-1971</strain>
        <strain evidence="23">W-Nigeria</strain>
    </source>
</reference>
<dbReference type="EMBL" id="MT903339">
    <property type="protein sequence ID" value="QNP12787.1"/>
    <property type="molecule type" value="Genomic_DNA"/>
</dbReference>
<dbReference type="Proteomes" id="UP000154371">
    <property type="component" value="Segment"/>
</dbReference>
<organism evidence="25">
    <name type="scientific">Monkeypox virus</name>
    <name type="common">MPXV</name>
    <dbReference type="NCBI Taxonomy" id="10244"/>
    <lineage>
        <taxon>Viruses</taxon>
        <taxon>Varidnaviria</taxon>
        <taxon>Bamfordvirae</taxon>
        <taxon>Nucleocytoviricota</taxon>
        <taxon>Pokkesviricetes</taxon>
        <taxon>Chitovirales</taxon>
        <taxon>Poxviridae</taxon>
        <taxon>Chordopoxvirinae</taxon>
        <taxon>Orthopoxvirus</taxon>
        <taxon>Orthopoxvirus monkeypox</taxon>
    </lineage>
</organism>
<dbReference type="EMBL" id="MT903344">
    <property type="protein sequence ID" value="QNP13693.1"/>
    <property type="molecule type" value="Genomic_DNA"/>
</dbReference>
<evidence type="ECO:0000256" key="12">
    <source>
        <dbReference type="ARBA" id="ARBA00022801"/>
    </source>
</evidence>
<dbReference type="EMBL" id="MT903338">
    <property type="protein sequence ID" value="QNP12606.1"/>
    <property type="molecule type" value="Genomic_DNA"/>
</dbReference>
<dbReference type="InterPro" id="IPR048426">
    <property type="entry name" value="MCEL_GT_OB"/>
</dbReference>
<dbReference type="GO" id="GO:0140818">
    <property type="term" value="F:mRNA 5'-triphosphate monophosphatase activity"/>
    <property type="evidence" value="ECO:0007669"/>
    <property type="project" value="UniProtKB-EC"/>
</dbReference>
<dbReference type="GO" id="GO:0044423">
    <property type="term" value="C:virion component"/>
    <property type="evidence" value="ECO:0007669"/>
    <property type="project" value="UniProtKB-KW"/>
</dbReference>
<dbReference type="Proteomes" id="UP000424348">
    <property type="component" value="Genome"/>
</dbReference>
<dbReference type="EC" id="2.7.7.50" evidence="5"/>
<dbReference type="GO" id="GO:0004482">
    <property type="term" value="F:mRNA 5'-cap (guanine-N7-)-methyltransferase activity"/>
    <property type="evidence" value="ECO:0007669"/>
    <property type="project" value="UniProtKB-EC"/>
</dbReference>
<dbReference type="Proteomes" id="UP000318642">
    <property type="component" value="Segment"/>
</dbReference>
<name>A0A0F6N7N0_MONPV</name>
<keyword evidence="16" id="KW-0511">Multifunctional enzyme</keyword>
<dbReference type="Proteomes" id="UP000516389">
    <property type="component" value="Segment"/>
</dbReference>
<evidence type="ECO:0000256" key="10">
    <source>
        <dbReference type="ARBA" id="ARBA00022695"/>
    </source>
</evidence>
<dbReference type="EMBL" id="MT903342">
    <property type="protein sequence ID" value="QNP13331.1"/>
    <property type="molecule type" value="Genomic_DNA"/>
</dbReference>
<dbReference type="SUPFAM" id="SSF53335">
    <property type="entry name" value="S-adenosyl-L-methionine-dependent methyltransferases"/>
    <property type="match status" value="1"/>
</dbReference>
<dbReference type="FunFam" id="3.40.50.150:FF:000307">
    <property type="entry name" value="mRNA-capping enzyme catalytic subunit"/>
    <property type="match status" value="1"/>
</dbReference>
<dbReference type="SMR" id="A0A0F6N7N0"/>
<dbReference type="InterPro" id="IPR004971">
    <property type="entry name" value="mRNA_G-N7_MeTrfase_dom"/>
</dbReference>